<dbReference type="Pfam" id="PF01061">
    <property type="entry name" value="ABC2_membrane"/>
    <property type="match status" value="1"/>
</dbReference>
<dbReference type="EMBL" id="CAFABA010000056">
    <property type="protein sequence ID" value="CAB4831202.1"/>
    <property type="molecule type" value="Genomic_DNA"/>
</dbReference>
<evidence type="ECO:0000256" key="1">
    <source>
        <dbReference type="ARBA" id="ARBA00004141"/>
    </source>
</evidence>
<feature type="domain" description="ABC transmembrane type-2" evidence="6">
    <location>
        <begin position="35"/>
        <end position="265"/>
    </location>
</feature>
<feature type="transmembrane region" description="Helical" evidence="5">
    <location>
        <begin position="183"/>
        <end position="202"/>
    </location>
</feature>
<dbReference type="PROSITE" id="PS51012">
    <property type="entry name" value="ABC_TM2"/>
    <property type="match status" value="1"/>
</dbReference>
<protein>
    <submittedName>
        <fullName evidence="9">Unannotated protein</fullName>
    </submittedName>
</protein>
<gene>
    <name evidence="7" type="ORF">UFOPK2754_00718</name>
    <name evidence="8" type="ORF">UFOPK3139_01489</name>
    <name evidence="9" type="ORF">UFOPK3967_02266</name>
</gene>
<dbReference type="EMBL" id="CAEZYR010000018">
    <property type="protein sequence ID" value="CAB4734471.1"/>
    <property type="molecule type" value="Genomic_DNA"/>
</dbReference>
<feature type="transmembrane region" description="Helical" evidence="5">
    <location>
        <begin position="243"/>
        <end position="262"/>
    </location>
</feature>
<keyword evidence="4 5" id="KW-0472">Membrane</keyword>
<sequence length="269" mass="28548">MTATVVEASACRAGAIAQAYELARRSTVNMWRQPQAWAPGLFFPLMLTAVYAAQFAKAIHQPGFPPVDSYLDFVLPASVLQAVAFGATGGAAELAKDIENGFFDRLVTSPVSRVSILVGRIAGSAIFAGFQAGLIMVLLIAFGVTIKGGVASAAVIMITAVLLALGIGGLGLVLALRSGSQEIVQSTFPVLFVLLFVSGTFWPTSLMKGWYGNVARHNPITWIIEPLRELVIEGWSWGSAGRALGITFGLAVFTTSLAFATMRARLRRL</sequence>
<reference evidence="9" key="1">
    <citation type="submission" date="2020-05" db="EMBL/GenBank/DDBJ databases">
        <authorList>
            <person name="Chiriac C."/>
            <person name="Salcher M."/>
            <person name="Ghai R."/>
            <person name="Kavagutti S V."/>
        </authorList>
    </citation>
    <scope>NUCLEOTIDE SEQUENCE</scope>
</reference>
<evidence type="ECO:0000313" key="7">
    <source>
        <dbReference type="EMBL" id="CAB4734471.1"/>
    </source>
</evidence>
<feature type="transmembrane region" description="Helical" evidence="5">
    <location>
        <begin position="116"/>
        <end position="144"/>
    </location>
</feature>
<accession>A0A6J7Q310</accession>
<dbReference type="GO" id="GO:0043190">
    <property type="term" value="C:ATP-binding cassette (ABC) transporter complex"/>
    <property type="evidence" value="ECO:0007669"/>
    <property type="project" value="InterPro"/>
</dbReference>
<dbReference type="InterPro" id="IPR000412">
    <property type="entry name" value="ABC_2_transport"/>
</dbReference>
<evidence type="ECO:0000256" key="2">
    <source>
        <dbReference type="ARBA" id="ARBA00022692"/>
    </source>
</evidence>
<dbReference type="PANTHER" id="PTHR43229">
    <property type="entry name" value="NODULATION PROTEIN J"/>
    <property type="match status" value="1"/>
</dbReference>
<proteinExistence type="predicted"/>
<organism evidence="9">
    <name type="scientific">freshwater metagenome</name>
    <dbReference type="NCBI Taxonomy" id="449393"/>
    <lineage>
        <taxon>unclassified sequences</taxon>
        <taxon>metagenomes</taxon>
        <taxon>ecological metagenomes</taxon>
    </lineage>
</organism>
<dbReference type="InterPro" id="IPR013525">
    <property type="entry name" value="ABC2_TM"/>
</dbReference>
<dbReference type="InterPro" id="IPR047817">
    <property type="entry name" value="ABC2_TM_bact-type"/>
</dbReference>
<comment type="subcellular location">
    <subcellularLocation>
        <location evidence="1">Membrane</location>
        <topology evidence="1">Multi-pass membrane protein</topology>
    </subcellularLocation>
</comment>
<keyword evidence="3 5" id="KW-1133">Transmembrane helix</keyword>
<evidence type="ECO:0000256" key="3">
    <source>
        <dbReference type="ARBA" id="ARBA00022989"/>
    </source>
</evidence>
<keyword evidence="2 5" id="KW-0812">Transmembrane</keyword>
<feature type="transmembrane region" description="Helical" evidence="5">
    <location>
        <begin position="36"/>
        <end position="53"/>
    </location>
</feature>
<feature type="transmembrane region" description="Helical" evidence="5">
    <location>
        <begin position="73"/>
        <end position="95"/>
    </location>
</feature>
<dbReference type="GO" id="GO:0140359">
    <property type="term" value="F:ABC-type transporter activity"/>
    <property type="evidence" value="ECO:0007669"/>
    <property type="project" value="InterPro"/>
</dbReference>
<dbReference type="EMBL" id="CAFBOS010000164">
    <property type="protein sequence ID" value="CAB5011666.1"/>
    <property type="molecule type" value="Genomic_DNA"/>
</dbReference>
<name>A0A6J7Q310_9ZZZZ</name>
<dbReference type="PANTHER" id="PTHR43229:SF2">
    <property type="entry name" value="NODULATION PROTEIN J"/>
    <property type="match status" value="1"/>
</dbReference>
<evidence type="ECO:0000256" key="4">
    <source>
        <dbReference type="ARBA" id="ARBA00023136"/>
    </source>
</evidence>
<dbReference type="AlphaFoldDB" id="A0A6J7Q310"/>
<dbReference type="InterPro" id="IPR051784">
    <property type="entry name" value="Nod_factor_ABC_transporter"/>
</dbReference>
<evidence type="ECO:0000256" key="5">
    <source>
        <dbReference type="SAM" id="Phobius"/>
    </source>
</evidence>
<evidence type="ECO:0000313" key="8">
    <source>
        <dbReference type="EMBL" id="CAB4831202.1"/>
    </source>
</evidence>
<evidence type="ECO:0000313" key="9">
    <source>
        <dbReference type="EMBL" id="CAB5011666.1"/>
    </source>
</evidence>
<feature type="transmembrane region" description="Helical" evidence="5">
    <location>
        <begin position="150"/>
        <end position="176"/>
    </location>
</feature>
<evidence type="ECO:0000259" key="6">
    <source>
        <dbReference type="PROSITE" id="PS51012"/>
    </source>
</evidence>
<dbReference type="PIRSF" id="PIRSF006648">
    <property type="entry name" value="DrrB"/>
    <property type="match status" value="1"/>
</dbReference>